<accession>A0ABP4ZK07</accession>
<proteinExistence type="predicted"/>
<sequence>MSITNRPGQDELHWRVAPHGAALARMRAHLAAPDQDLRVRSLAAQDDDPAVALLDTWAVVTDIVSFYTERIAQEGFLRTATETMSVRQQARTLGYELRPGVAAEVELVFETETAPGAPETVVVPAGTPVQTVPAPGKLPQTFETVDELEARTAWNAVPAADRVRQPFGFGTTSVWLSTTDPLVRVDDRLLIIGSERAGVQPGAPHSAATEQWDFRRVVAVETDPPHAAGWTRLDLDEPVGFEPRRPLAALEDVRVYRLARRLNLFGWNAPDPGLLGTESTRVARLASEAAAASWPGAGLAGGTLDVEGDVPDLVPGSWLVLEQPGTTEAYQAVAVTPGGARRFALAGKVTQVTVDLTENLSGFQRDRTLVHAVSQELPTAWMPRPGPVGAWSDGAGILLEVAMTEPALPAGRLVLVEGVRSGDGGRAVEAATVTAVQAAPDGALRLTLDPPLAHSYHAGTVVVHGNVARATHGETAEQVLGSGDGRVAFPRFVLRRPPLTFVRSTTDATGASAELEIRVEGVAWTEVPTLHDAGPRDQVYVVRQGEEGETTVIFGDGEHGSRLPTGTENVHATYRVGIGADGAAEPGQVMLPVRRPRGIARVANLAATRDWAPPEDLAGARVNAPQRIRTLDRAVSVADHEDFARGWSGVGRARADLVWDGKADTVVLSVLDATGAPASGQLLADLRTTLDAAREARARRALLPGQVIGFRVALDVAVDPRYETGAVLEAVAAAVRARHGDLDLAAPLAAAVVLVTAAGVAGVSHATMPVLAADLADAGSAGSPGAGDLLVAAPARWASSGGLLPAQALHLTDIHVGVIA</sequence>
<organism evidence="1 2">
    <name type="scientific">Myceligenerans crystallogenes</name>
    <dbReference type="NCBI Taxonomy" id="316335"/>
    <lineage>
        <taxon>Bacteria</taxon>
        <taxon>Bacillati</taxon>
        <taxon>Actinomycetota</taxon>
        <taxon>Actinomycetes</taxon>
        <taxon>Micrococcales</taxon>
        <taxon>Promicromonosporaceae</taxon>
        <taxon>Myceligenerans</taxon>
    </lineage>
</organism>
<dbReference type="RefSeq" id="WP_344100787.1">
    <property type="nucleotide sequence ID" value="NZ_BAAANL010000002.1"/>
</dbReference>
<dbReference type="Proteomes" id="UP001501094">
    <property type="component" value="Unassembled WGS sequence"/>
</dbReference>
<name>A0ABP4ZK07_9MICO</name>
<evidence type="ECO:0000313" key="1">
    <source>
        <dbReference type="EMBL" id="GAA1857120.1"/>
    </source>
</evidence>
<comment type="caution">
    <text evidence="1">The sequence shown here is derived from an EMBL/GenBank/DDBJ whole genome shotgun (WGS) entry which is preliminary data.</text>
</comment>
<keyword evidence="2" id="KW-1185">Reference proteome</keyword>
<gene>
    <name evidence="1" type="ORF">GCM10009751_13080</name>
</gene>
<evidence type="ECO:0000313" key="2">
    <source>
        <dbReference type="Proteomes" id="UP001501094"/>
    </source>
</evidence>
<dbReference type="EMBL" id="BAAANL010000002">
    <property type="protein sequence ID" value="GAA1857120.1"/>
    <property type="molecule type" value="Genomic_DNA"/>
</dbReference>
<reference evidence="2" key="1">
    <citation type="journal article" date="2019" name="Int. J. Syst. Evol. Microbiol.">
        <title>The Global Catalogue of Microorganisms (GCM) 10K type strain sequencing project: providing services to taxonomists for standard genome sequencing and annotation.</title>
        <authorList>
            <consortium name="The Broad Institute Genomics Platform"/>
            <consortium name="The Broad Institute Genome Sequencing Center for Infectious Disease"/>
            <person name="Wu L."/>
            <person name="Ma J."/>
        </authorList>
    </citation>
    <scope>NUCLEOTIDE SEQUENCE [LARGE SCALE GENOMIC DNA]</scope>
    <source>
        <strain evidence="2">JCM 14326</strain>
    </source>
</reference>
<protein>
    <submittedName>
        <fullName evidence="1">Baseplate assembly protein</fullName>
    </submittedName>
</protein>